<keyword evidence="3" id="KW-1185">Reference proteome</keyword>
<dbReference type="EMBL" id="JACEIK010003681">
    <property type="protein sequence ID" value="MCD9642662.1"/>
    <property type="molecule type" value="Genomic_DNA"/>
</dbReference>
<evidence type="ECO:0000256" key="1">
    <source>
        <dbReference type="SAM" id="MobiDB-lite"/>
    </source>
</evidence>
<comment type="caution">
    <text evidence="2">The sequence shown here is derived from an EMBL/GenBank/DDBJ whole genome shotgun (WGS) entry which is preliminary data.</text>
</comment>
<name>A0ABS8V6S5_DATST</name>
<accession>A0ABS8V6S5</accession>
<reference evidence="2 3" key="1">
    <citation type="journal article" date="2021" name="BMC Genomics">
        <title>Datura genome reveals duplications of psychoactive alkaloid biosynthetic genes and high mutation rate following tissue culture.</title>
        <authorList>
            <person name="Rajewski A."/>
            <person name="Carter-House D."/>
            <person name="Stajich J."/>
            <person name="Litt A."/>
        </authorList>
    </citation>
    <scope>NUCLEOTIDE SEQUENCE [LARGE SCALE GENOMIC DNA]</scope>
    <source>
        <strain evidence="2">AR-01</strain>
    </source>
</reference>
<dbReference type="Proteomes" id="UP000823775">
    <property type="component" value="Unassembled WGS sequence"/>
</dbReference>
<feature type="region of interest" description="Disordered" evidence="1">
    <location>
        <begin position="1"/>
        <end position="33"/>
    </location>
</feature>
<gene>
    <name evidence="2" type="ORF">HAX54_029569</name>
</gene>
<evidence type="ECO:0000313" key="3">
    <source>
        <dbReference type="Proteomes" id="UP000823775"/>
    </source>
</evidence>
<evidence type="ECO:0000313" key="2">
    <source>
        <dbReference type="EMBL" id="MCD9642662.1"/>
    </source>
</evidence>
<feature type="non-terminal residue" evidence="2">
    <location>
        <position position="108"/>
    </location>
</feature>
<protein>
    <submittedName>
        <fullName evidence="2">Uncharacterized protein</fullName>
    </submittedName>
</protein>
<organism evidence="2 3">
    <name type="scientific">Datura stramonium</name>
    <name type="common">Jimsonweed</name>
    <name type="synonym">Common thornapple</name>
    <dbReference type="NCBI Taxonomy" id="4076"/>
    <lineage>
        <taxon>Eukaryota</taxon>
        <taxon>Viridiplantae</taxon>
        <taxon>Streptophyta</taxon>
        <taxon>Embryophyta</taxon>
        <taxon>Tracheophyta</taxon>
        <taxon>Spermatophyta</taxon>
        <taxon>Magnoliopsida</taxon>
        <taxon>eudicotyledons</taxon>
        <taxon>Gunneridae</taxon>
        <taxon>Pentapetalae</taxon>
        <taxon>asterids</taxon>
        <taxon>lamiids</taxon>
        <taxon>Solanales</taxon>
        <taxon>Solanaceae</taxon>
        <taxon>Solanoideae</taxon>
        <taxon>Datureae</taxon>
        <taxon>Datura</taxon>
    </lineage>
</organism>
<feature type="compositionally biased region" description="Low complexity" evidence="1">
    <location>
        <begin position="21"/>
        <end position="31"/>
    </location>
</feature>
<feature type="compositionally biased region" description="Basic and acidic residues" evidence="1">
    <location>
        <begin position="53"/>
        <end position="63"/>
    </location>
</feature>
<feature type="region of interest" description="Disordered" evidence="1">
    <location>
        <begin position="53"/>
        <end position="74"/>
    </location>
</feature>
<proteinExistence type="predicted"/>
<sequence length="108" mass="11855">MGIKVGTIYDSTSYGGREQGNGRNRGPTPNNSRDAKIEAILSQFLTKLQSIESSRDASLDQRMKARNTPLDGRSEARDAALYQRVEACNALLDKHSEGRNAHIIHCPG</sequence>